<dbReference type="AlphaFoldDB" id="A0A6P6NHB2"/>
<dbReference type="OrthoDB" id="8907449at2759"/>
<evidence type="ECO:0000313" key="2">
    <source>
        <dbReference type="RefSeq" id="XP_026107809.1"/>
    </source>
</evidence>
<sequence length="413" mass="47753">MAGKCFRDPPADRLSNIQSCFMDFLWEKLHCIQRSVLNPPKEERGLMHLQSQTLRIEFIQRLLTDSEISNWSNVLFSTLRGSEGLRLGRDSLWLDPQKLKLFKIPGFYQKLFKVWAISKIPQKRTVNSVFWLLNKPLIFGSCLGLSSEWSYFVTEENLLNSGSNVISVSSETEKLGMRSTRLVSRALDKWRITSSETDLKLLLDYSLGFINPDSDSFPGFYLTPIMDSCGGCFLELNSLIVMGSDVTSGKICYKIHAFIQCSRLTPLFAVLNHIFNYFNECEYLKPQINAFIEKQSRKYQCQLFNFILGHAKIAIYSERKAKNDLRVCNDLNAVYTNYFKSRILIDLNYFCILYCWIKLVAVVHCNKVASNLSLWFRAHVQTECCEERVSENARLCLKRPLVRENVLGNPREQ</sequence>
<evidence type="ECO:0000313" key="1">
    <source>
        <dbReference type="Proteomes" id="UP000515129"/>
    </source>
</evidence>
<organism evidence="1 2">
    <name type="scientific">Carassius auratus</name>
    <name type="common">Goldfish</name>
    <dbReference type="NCBI Taxonomy" id="7957"/>
    <lineage>
        <taxon>Eukaryota</taxon>
        <taxon>Metazoa</taxon>
        <taxon>Chordata</taxon>
        <taxon>Craniata</taxon>
        <taxon>Vertebrata</taxon>
        <taxon>Euteleostomi</taxon>
        <taxon>Actinopterygii</taxon>
        <taxon>Neopterygii</taxon>
        <taxon>Teleostei</taxon>
        <taxon>Ostariophysi</taxon>
        <taxon>Cypriniformes</taxon>
        <taxon>Cyprinidae</taxon>
        <taxon>Cyprininae</taxon>
        <taxon>Carassius</taxon>
    </lineage>
</organism>
<proteinExistence type="predicted"/>
<accession>A0A6P6NHB2</accession>
<dbReference type="Proteomes" id="UP000515129">
    <property type="component" value="Unplaced"/>
</dbReference>
<gene>
    <name evidence="2" type="primary">LOC113079801</name>
</gene>
<name>A0A6P6NHB2_CARAU</name>
<dbReference type="KEGG" id="caua:113079801"/>
<keyword evidence="1" id="KW-1185">Reference proteome</keyword>
<protein>
    <submittedName>
        <fullName evidence="2">Uncharacterized protein LOC113079801 isoform X1</fullName>
    </submittedName>
</protein>
<dbReference type="GeneID" id="113079801"/>
<reference evidence="2" key="1">
    <citation type="submission" date="2025-08" db="UniProtKB">
        <authorList>
            <consortium name="RefSeq"/>
        </authorList>
    </citation>
    <scope>IDENTIFICATION</scope>
    <source>
        <strain evidence="2">Wakin</strain>
        <tissue evidence="2">Muscle</tissue>
    </source>
</reference>
<dbReference type="RefSeq" id="XP_026107809.1">
    <property type="nucleotide sequence ID" value="XM_026252024.1"/>
</dbReference>